<evidence type="ECO:0000256" key="15">
    <source>
        <dbReference type="ARBA" id="ARBA00048843"/>
    </source>
</evidence>
<evidence type="ECO:0000256" key="11">
    <source>
        <dbReference type="ARBA" id="ARBA00023160"/>
    </source>
</evidence>
<keyword evidence="6" id="KW-0521">NADP</keyword>
<dbReference type="InterPro" id="IPR011032">
    <property type="entry name" value="GroES-like_sf"/>
</dbReference>
<dbReference type="FunFam" id="3.40.50.720:FF:000112">
    <property type="entry name" value="Enoyl-[acyl-carrier-protein] reductase 1, mitochondrial"/>
    <property type="match status" value="1"/>
</dbReference>
<evidence type="ECO:0000256" key="4">
    <source>
        <dbReference type="ARBA" id="ARBA00022516"/>
    </source>
</evidence>
<dbReference type="PANTHER" id="PTHR43981:SF2">
    <property type="entry name" value="ENOYL-[ACYL-CARRIER-PROTEIN] REDUCTASE, MITOCHONDRIAL"/>
    <property type="match status" value="1"/>
</dbReference>
<keyword evidence="8" id="KW-0560">Oxidoreductase</keyword>
<dbReference type="Gene3D" id="3.40.50.720">
    <property type="entry name" value="NAD(P)-binding Rossmann-like Domain"/>
    <property type="match status" value="1"/>
</dbReference>
<dbReference type="SUPFAM" id="SSF51735">
    <property type="entry name" value="NAD(P)-binding Rossmann-fold domains"/>
    <property type="match status" value="1"/>
</dbReference>
<keyword evidence="5" id="KW-0276">Fatty acid metabolism</keyword>
<evidence type="ECO:0000256" key="12">
    <source>
        <dbReference type="ARBA" id="ARBA00038963"/>
    </source>
</evidence>
<evidence type="ECO:0000256" key="1">
    <source>
        <dbReference type="ARBA" id="ARBA00004173"/>
    </source>
</evidence>
<dbReference type="OrthoDB" id="7482721at2759"/>
<dbReference type="InterPro" id="IPR036291">
    <property type="entry name" value="NAD(P)-bd_dom_sf"/>
</dbReference>
<dbReference type="Proteomes" id="UP000036987">
    <property type="component" value="Unassembled WGS sequence"/>
</dbReference>
<evidence type="ECO:0000256" key="3">
    <source>
        <dbReference type="ARBA" id="ARBA00011738"/>
    </source>
</evidence>
<keyword evidence="7" id="KW-0809">Transit peptide</keyword>
<dbReference type="GO" id="GO:0005739">
    <property type="term" value="C:mitochondrion"/>
    <property type="evidence" value="ECO:0000318"/>
    <property type="project" value="GO_Central"/>
</dbReference>
<comment type="caution">
    <text evidence="17">The sequence shown here is derived from an EMBL/GenBank/DDBJ whole genome shotgun (WGS) entry which is preliminary data.</text>
</comment>
<comment type="subunit">
    <text evidence="3">Homodimer.</text>
</comment>
<evidence type="ECO:0000256" key="8">
    <source>
        <dbReference type="ARBA" id="ARBA00023002"/>
    </source>
</evidence>
<evidence type="ECO:0000313" key="18">
    <source>
        <dbReference type="Proteomes" id="UP000036987"/>
    </source>
</evidence>
<protein>
    <recommendedName>
        <fullName evidence="13">Enoyl-[acyl-carrier-protein] reductase, mitochondrial</fullName>
        <ecNumber evidence="12">1.3.1.104</ecNumber>
    </recommendedName>
    <alternativeName>
        <fullName evidence="14">2-enoyl thioester reductase</fullName>
    </alternativeName>
</protein>
<dbReference type="FunFam" id="3.90.180.10:FF:000010">
    <property type="entry name" value="Enoyl-[acyl-carrier-protein] reductase, mitochondrial"/>
    <property type="match status" value="1"/>
</dbReference>
<dbReference type="InterPro" id="IPR013154">
    <property type="entry name" value="ADH-like_N"/>
</dbReference>
<comment type="similarity">
    <text evidence="2">Belongs to the zinc-containing alcohol dehydrogenase family. Quinone oxidoreductase subfamily.</text>
</comment>
<dbReference type="EMBL" id="LFYR01000204">
    <property type="protein sequence ID" value="KMZ75153.1"/>
    <property type="molecule type" value="Genomic_DNA"/>
</dbReference>
<evidence type="ECO:0000313" key="17">
    <source>
        <dbReference type="EMBL" id="KMZ75153.1"/>
    </source>
</evidence>
<keyword evidence="18" id="KW-1185">Reference proteome</keyword>
<comment type="subcellular location">
    <subcellularLocation>
        <location evidence="1">Mitochondrion</location>
    </subcellularLocation>
</comment>
<proteinExistence type="inferred from homology"/>
<evidence type="ECO:0000256" key="2">
    <source>
        <dbReference type="ARBA" id="ARBA00010371"/>
    </source>
</evidence>
<dbReference type="PANTHER" id="PTHR43981">
    <property type="entry name" value="ENOYL-[ACYL-CARRIER-PROTEIN] REDUCTASE, MITOCHONDRIAL"/>
    <property type="match status" value="1"/>
</dbReference>
<comment type="catalytic activity">
    <reaction evidence="15">
        <text>a 2,3-saturated acyl-[ACP] + NADP(+) = a (2E)-enoyl-[ACP] + NADPH + H(+)</text>
        <dbReference type="Rhea" id="RHEA:22564"/>
        <dbReference type="Rhea" id="RHEA-COMP:9925"/>
        <dbReference type="Rhea" id="RHEA-COMP:9926"/>
        <dbReference type="ChEBI" id="CHEBI:15378"/>
        <dbReference type="ChEBI" id="CHEBI:57783"/>
        <dbReference type="ChEBI" id="CHEBI:58349"/>
        <dbReference type="ChEBI" id="CHEBI:78784"/>
        <dbReference type="ChEBI" id="CHEBI:78785"/>
        <dbReference type="EC" id="1.3.1.104"/>
    </reaction>
</comment>
<sequence>MVHLPPVEIKEKDLCVKMLAAPINPSDINRIQGVYPIRPPAPAIGGYEGVGEVVSVGSSVENFTTGDWVIPSPPSFGTWQTYIVKQEDSWHRVAKTVPPEYAATITVNPLTAYCLLKDFTKLNPGDSIVQNGATSMVGQCVIQLARLWDVRSVNIIRDRPGSEEAKDKLRKLGADEVYTESQLDVKNVKNLLSDVPEPSLGLNCVGGNASSLVLKILRKGGTMVTYGGMSKKPVTASTSSFIFKDLVLRGFWLQKWLASSDNMRDCKVMIDHLLSLVRDNHFKYEMELVSFDDFNIALDKALGKLGSQPKQILRF</sequence>
<organism evidence="17 18">
    <name type="scientific">Zostera marina</name>
    <name type="common">Eelgrass</name>
    <dbReference type="NCBI Taxonomy" id="29655"/>
    <lineage>
        <taxon>Eukaryota</taxon>
        <taxon>Viridiplantae</taxon>
        <taxon>Streptophyta</taxon>
        <taxon>Embryophyta</taxon>
        <taxon>Tracheophyta</taxon>
        <taxon>Spermatophyta</taxon>
        <taxon>Magnoliopsida</taxon>
        <taxon>Liliopsida</taxon>
        <taxon>Zosteraceae</taxon>
        <taxon>Zostera</taxon>
    </lineage>
</organism>
<evidence type="ECO:0000256" key="14">
    <source>
        <dbReference type="ARBA" id="ARBA00042123"/>
    </source>
</evidence>
<evidence type="ECO:0000256" key="7">
    <source>
        <dbReference type="ARBA" id="ARBA00022946"/>
    </source>
</evidence>
<keyword evidence="11" id="KW-0275">Fatty acid biosynthesis</keyword>
<dbReference type="GO" id="GO:0141148">
    <property type="term" value="F:enoyl-[acyl-carrier-protein] reductase (NADPH) activity"/>
    <property type="evidence" value="ECO:0007669"/>
    <property type="project" value="UniProtKB-EC"/>
</dbReference>
<dbReference type="Pfam" id="PF08240">
    <property type="entry name" value="ADH_N"/>
    <property type="match status" value="1"/>
</dbReference>
<dbReference type="OMA" id="YGYTQSK"/>
<evidence type="ECO:0000259" key="16">
    <source>
        <dbReference type="SMART" id="SM00829"/>
    </source>
</evidence>
<dbReference type="SUPFAM" id="SSF50129">
    <property type="entry name" value="GroES-like"/>
    <property type="match status" value="1"/>
</dbReference>
<dbReference type="Pfam" id="PF00107">
    <property type="entry name" value="ADH_zinc_N"/>
    <property type="match status" value="1"/>
</dbReference>
<feature type="domain" description="Enoyl reductase (ER)" evidence="16">
    <location>
        <begin position="1"/>
        <end position="313"/>
    </location>
</feature>
<dbReference type="InterPro" id="IPR051034">
    <property type="entry name" value="Mito_Enoyl-ACP_Reductase"/>
</dbReference>
<dbReference type="Gene3D" id="3.90.180.10">
    <property type="entry name" value="Medium-chain alcohol dehydrogenases, catalytic domain"/>
    <property type="match status" value="1"/>
</dbReference>
<keyword evidence="4" id="KW-0444">Lipid biosynthesis</keyword>
<dbReference type="CDD" id="cd08290">
    <property type="entry name" value="ETR"/>
    <property type="match status" value="1"/>
</dbReference>
<evidence type="ECO:0000256" key="6">
    <source>
        <dbReference type="ARBA" id="ARBA00022857"/>
    </source>
</evidence>
<dbReference type="AlphaFoldDB" id="A0A0K9Q1L1"/>
<dbReference type="InterPro" id="IPR020843">
    <property type="entry name" value="ER"/>
</dbReference>
<dbReference type="InterPro" id="IPR013149">
    <property type="entry name" value="ADH-like_C"/>
</dbReference>
<evidence type="ECO:0000256" key="9">
    <source>
        <dbReference type="ARBA" id="ARBA00023098"/>
    </source>
</evidence>
<evidence type="ECO:0000256" key="13">
    <source>
        <dbReference type="ARBA" id="ARBA00041058"/>
    </source>
</evidence>
<dbReference type="STRING" id="29655.A0A0K9Q1L1"/>
<keyword evidence="9" id="KW-0443">Lipid metabolism</keyword>
<gene>
    <name evidence="17" type="ORF">ZOSMA_118G00310</name>
</gene>
<dbReference type="SMART" id="SM00829">
    <property type="entry name" value="PKS_ER"/>
    <property type="match status" value="1"/>
</dbReference>
<dbReference type="GO" id="GO:0006631">
    <property type="term" value="P:fatty acid metabolic process"/>
    <property type="evidence" value="ECO:0000318"/>
    <property type="project" value="GO_Central"/>
</dbReference>
<evidence type="ECO:0000256" key="10">
    <source>
        <dbReference type="ARBA" id="ARBA00023128"/>
    </source>
</evidence>
<accession>A0A0K9Q1L1</accession>
<evidence type="ECO:0000256" key="5">
    <source>
        <dbReference type="ARBA" id="ARBA00022832"/>
    </source>
</evidence>
<dbReference type="EC" id="1.3.1.104" evidence="12"/>
<dbReference type="GO" id="GO:0006633">
    <property type="term" value="P:fatty acid biosynthetic process"/>
    <property type="evidence" value="ECO:0007669"/>
    <property type="project" value="UniProtKB-KW"/>
</dbReference>
<reference evidence="18" key="1">
    <citation type="journal article" date="2016" name="Nature">
        <title>The genome of the seagrass Zostera marina reveals angiosperm adaptation to the sea.</title>
        <authorList>
            <person name="Olsen J.L."/>
            <person name="Rouze P."/>
            <person name="Verhelst B."/>
            <person name="Lin Y.-C."/>
            <person name="Bayer T."/>
            <person name="Collen J."/>
            <person name="Dattolo E."/>
            <person name="De Paoli E."/>
            <person name="Dittami S."/>
            <person name="Maumus F."/>
            <person name="Michel G."/>
            <person name="Kersting A."/>
            <person name="Lauritano C."/>
            <person name="Lohaus R."/>
            <person name="Toepel M."/>
            <person name="Tonon T."/>
            <person name="Vanneste K."/>
            <person name="Amirebrahimi M."/>
            <person name="Brakel J."/>
            <person name="Bostroem C."/>
            <person name="Chovatia M."/>
            <person name="Grimwood J."/>
            <person name="Jenkins J.W."/>
            <person name="Jueterbock A."/>
            <person name="Mraz A."/>
            <person name="Stam W.T."/>
            <person name="Tice H."/>
            <person name="Bornberg-Bauer E."/>
            <person name="Green P.J."/>
            <person name="Pearson G.A."/>
            <person name="Procaccini G."/>
            <person name="Duarte C.M."/>
            <person name="Schmutz J."/>
            <person name="Reusch T.B.H."/>
            <person name="Van de Peer Y."/>
        </authorList>
    </citation>
    <scope>NUCLEOTIDE SEQUENCE [LARGE SCALE GENOMIC DNA]</scope>
    <source>
        <strain evidence="18">cv. Finnish</strain>
    </source>
</reference>
<name>A0A0K9Q1L1_ZOSMR</name>
<keyword evidence="10" id="KW-0496">Mitochondrion</keyword>